<proteinExistence type="predicted"/>
<protein>
    <submittedName>
        <fullName evidence="1">Uncharacterized protein</fullName>
    </submittedName>
</protein>
<organism evidence="1 2">
    <name type="scientific">Dovyalis caffra</name>
    <dbReference type="NCBI Taxonomy" id="77055"/>
    <lineage>
        <taxon>Eukaryota</taxon>
        <taxon>Viridiplantae</taxon>
        <taxon>Streptophyta</taxon>
        <taxon>Embryophyta</taxon>
        <taxon>Tracheophyta</taxon>
        <taxon>Spermatophyta</taxon>
        <taxon>Magnoliopsida</taxon>
        <taxon>eudicotyledons</taxon>
        <taxon>Gunneridae</taxon>
        <taxon>Pentapetalae</taxon>
        <taxon>rosids</taxon>
        <taxon>fabids</taxon>
        <taxon>Malpighiales</taxon>
        <taxon>Salicaceae</taxon>
        <taxon>Flacourtieae</taxon>
        <taxon>Dovyalis</taxon>
    </lineage>
</organism>
<evidence type="ECO:0000313" key="2">
    <source>
        <dbReference type="Proteomes" id="UP001314170"/>
    </source>
</evidence>
<gene>
    <name evidence="1" type="ORF">DCAF_LOCUS4415</name>
</gene>
<keyword evidence="2" id="KW-1185">Reference proteome</keyword>
<evidence type="ECO:0000313" key="1">
    <source>
        <dbReference type="EMBL" id="CAK7326712.1"/>
    </source>
</evidence>
<sequence>MGMRCIVNDIDDEVIVIEVTEPSMKRDEDWEEDEENEFMSYIPVYFVMGWEVWVVKGPKWAKISEFDPGEIGWAMLSFDGLKVVDKRLLWATTIGVKVAR</sequence>
<comment type="caution">
    <text evidence="1">The sequence shown here is derived from an EMBL/GenBank/DDBJ whole genome shotgun (WGS) entry which is preliminary data.</text>
</comment>
<accession>A0AAV1QY63</accession>
<dbReference type="AlphaFoldDB" id="A0AAV1QY63"/>
<dbReference type="Proteomes" id="UP001314170">
    <property type="component" value="Unassembled WGS sequence"/>
</dbReference>
<reference evidence="1 2" key="1">
    <citation type="submission" date="2024-01" db="EMBL/GenBank/DDBJ databases">
        <authorList>
            <person name="Waweru B."/>
        </authorList>
    </citation>
    <scope>NUCLEOTIDE SEQUENCE [LARGE SCALE GENOMIC DNA]</scope>
</reference>
<name>A0AAV1QY63_9ROSI</name>
<dbReference type="EMBL" id="CAWUPB010000851">
    <property type="protein sequence ID" value="CAK7326712.1"/>
    <property type="molecule type" value="Genomic_DNA"/>
</dbReference>